<reference evidence="1" key="1">
    <citation type="submission" date="2018-06" db="EMBL/GenBank/DDBJ databases">
        <authorList>
            <person name="Zhirakovskaya E."/>
        </authorList>
    </citation>
    <scope>NUCLEOTIDE SEQUENCE</scope>
</reference>
<evidence type="ECO:0008006" key="2">
    <source>
        <dbReference type="Google" id="ProtNLM"/>
    </source>
</evidence>
<gene>
    <name evidence="1" type="ORF">MNBD_GAMMA23-2168</name>
</gene>
<name>A0A3B1A7B0_9ZZZZ</name>
<sequence length="279" mass="31237">MKQQAVRVTIFYLLFLSPLAIRAGEIGLSYSSDSNSTQSSSLDISVDATEQTQLYLGAGESVIKDDSGEITVASYNIGLSVLADEQLDYGVGYSYWGNSNEISTETVHLSLSLYTEDWKFTMRPELQQIVLYTKSARRQVDINGSGFYSSVEYFGFDKVEFFYAHSNYTYNKNLTLLNTRLADLFFSNTSLLLGGSFIEKRDQAEVAFNLDGNNGLPNRIAVSYSQSLIAIDKSHSKTVALNLRFDLSKNIELELEGGEVRPEFSSKLNYGVVSLRYKY</sequence>
<protein>
    <recommendedName>
        <fullName evidence="2">DUF481 domain-containing protein</fullName>
    </recommendedName>
</protein>
<accession>A0A3B1A7B0</accession>
<proteinExistence type="predicted"/>
<organism evidence="1">
    <name type="scientific">hydrothermal vent metagenome</name>
    <dbReference type="NCBI Taxonomy" id="652676"/>
    <lineage>
        <taxon>unclassified sequences</taxon>
        <taxon>metagenomes</taxon>
        <taxon>ecological metagenomes</taxon>
    </lineage>
</organism>
<evidence type="ECO:0000313" key="1">
    <source>
        <dbReference type="EMBL" id="VAW94099.1"/>
    </source>
</evidence>
<dbReference type="AlphaFoldDB" id="A0A3B1A7B0"/>
<dbReference type="EMBL" id="UOFT01000036">
    <property type="protein sequence ID" value="VAW94099.1"/>
    <property type="molecule type" value="Genomic_DNA"/>
</dbReference>